<dbReference type="STRING" id="1797995.A2242_01480"/>
<dbReference type="Proteomes" id="UP000178925">
    <property type="component" value="Unassembled WGS sequence"/>
</dbReference>
<evidence type="ECO:0000313" key="1">
    <source>
        <dbReference type="EMBL" id="OGF26601.1"/>
    </source>
</evidence>
<sequence>MPKDKLKICLETSTYLPLTWTTPYSQDVINLIQYYRNDADFYIQDDCLTEALSYIHYQKNWFRHASVRIKKIAKILTDKQLNELSFPSTAFQILLGGKMWAQGLYLNFVRHTTFLYADLVDKVDFSDKRKGLLKLAGLIDERFEELQNKIEGHLIANEFEINFREILPYWGKFYLFMELPGPLKVKVWKIEEKFEKGPARIRDVFHYKSMIDSNIGFNKMIVANTGFSAHIKKELGKLEIELLCAKSRQMEIYE</sequence>
<dbReference type="AlphaFoldDB" id="A0A1F5SK08"/>
<evidence type="ECO:0000313" key="2">
    <source>
        <dbReference type="Proteomes" id="UP000178925"/>
    </source>
</evidence>
<gene>
    <name evidence="1" type="ORF">A2242_01480</name>
</gene>
<proteinExistence type="predicted"/>
<protein>
    <submittedName>
        <fullName evidence="1">Uncharacterized protein</fullName>
    </submittedName>
</protein>
<organism evidence="1 2">
    <name type="scientific">Candidatus Falkowbacteria bacterium RIFOXYA2_FULL_47_9</name>
    <dbReference type="NCBI Taxonomy" id="1797995"/>
    <lineage>
        <taxon>Bacteria</taxon>
        <taxon>Candidatus Falkowiibacteriota</taxon>
    </lineage>
</organism>
<dbReference type="EMBL" id="MFGC01000042">
    <property type="protein sequence ID" value="OGF26601.1"/>
    <property type="molecule type" value="Genomic_DNA"/>
</dbReference>
<comment type="caution">
    <text evidence="1">The sequence shown here is derived from an EMBL/GenBank/DDBJ whole genome shotgun (WGS) entry which is preliminary data.</text>
</comment>
<accession>A0A1F5SK08</accession>
<name>A0A1F5SK08_9BACT</name>
<reference evidence="1 2" key="1">
    <citation type="journal article" date="2016" name="Nat. Commun.">
        <title>Thousands of microbial genomes shed light on interconnected biogeochemical processes in an aquifer system.</title>
        <authorList>
            <person name="Anantharaman K."/>
            <person name="Brown C.T."/>
            <person name="Hug L.A."/>
            <person name="Sharon I."/>
            <person name="Castelle C.J."/>
            <person name="Probst A.J."/>
            <person name="Thomas B.C."/>
            <person name="Singh A."/>
            <person name="Wilkins M.J."/>
            <person name="Karaoz U."/>
            <person name="Brodie E.L."/>
            <person name="Williams K.H."/>
            <person name="Hubbard S.S."/>
            <person name="Banfield J.F."/>
        </authorList>
    </citation>
    <scope>NUCLEOTIDE SEQUENCE [LARGE SCALE GENOMIC DNA]</scope>
</reference>